<evidence type="ECO:0000313" key="5">
    <source>
        <dbReference type="Proteomes" id="UP001283341"/>
    </source>
</evidence>
<sequence length="566" mass="64288">MRDLALLLMYRRDITDFDCSALRWSATYCQVSTMERTLFYEAPVTYIWQDRDGIYSSFIQLRFGEDDGADVNQVAIISRRDGRRDCYSTPLFMAMHPNIPSETVKRLLVHGAYPEMGAVKVFKGAGGQVCRHWDFDAILKVEDVLTFNNITAHYANLVACIFFEQPRLFGFYDTHRFEEVRMVLRVFVQRGVDLTDFDLHLRSSGTSLLQGVIRWSEIQIADGNSDVNKIRGIYDKLYNIVELLFRLTLDHASMKSPIVDTPIEMKISDGQTLSQTPLGYFCNPFRSRGRVAEQMVKLLLAAGPDINATDSNGVTALHRACMFSRASERCVLDVLLEHKRGPAASGLNINARDSQGRTPLHYAVQFGFRSKEREQCFVAGLLIKYGAQVDAYSNSHITPLFLAVRSSKMMIAADALIWIGGAKADNMIGWEPDNAPVWFPLHGAFDDKISLYEDSSALPQDYAAPSEPLSAAECYKSFERRMRKCVAEIREVTGMRFREIKAYTPHHITSYPVNIPGIQQDVRVRVVDRSTCRGDLHYAVKSDPYTILWRYHNQNGTADARLVERY</sequence>
<protein>
    <submittedName>
        <fullName evidence="4">Uncharacterized protein</fullName>
    </submittedName>
</protein>
<name>A0AAE0HZH8_9PEZI</name>
<dbReference type="PANTHER" id="PTHR24189">
    <property type="entry name" value="MYOTROPHIN"/>
    <property type="match status" value="1"/>
</dbReference>
<dbReference type="SUPFAM" id="SSF48403">
    <property type="entry name" value="Ankyrin repeat"/>
    <property type="match status" value="1"/>
</dbReference>
<dbReference type="Gene3D" id="1.25.40.20">
    <property type="entry name" value="Ankyrin repeat-containing domain"/>
    <property type="match status" value="1"/>
</dbReference>
<feature type="repeat" description="ANK" evidence="3">
    <location>
        <begin position="355"/>
        <end position="394"/>
    </location>
</feature>
<gene>
    <name evidence="4" type="ORF">B0H66DRAFT_624516</name>
</gene>
<comment type="caution">
    <text evidence="4">The sequence shown here is derived from an EMBL/GenBank/DDBJ whole genome shotgun (WGS) entry which is preliminary data.</text>
</comment>
<dbReference type="PROSITE" id="PS50088">
    <property type="entry name" value="ANK_REPEAT"/>
    <property type="match status" value="1"/>
</dbReference>
<keyword evidence="1" id="KW-0677">Repeat</keyword>
<dbReference type="InterPro" id="IPR002110">
    <property type="entry name" value="Ankyrin_rpt"/>
</dbReference>
<accession>A0AAE0HZH8</accession>
<evidence type="ECO:0000256" key="1">
    <source>
        <dbReference type="ARBA" id="ARBA00022737"/>
    </source>
</evidence>
<dbReference type="Pfam" id="PF12796">
    <property type="entry name" value="Ank_2"/>
    <property type="match status" value="1"/>
</dbReference>
<keyword evidence="2 3" id="KW-0040">ANK repeat</keyword>
<reference evidence="4" key="2">
    <citation type="submission" date="2023-06" db="EMBL/GenBank/DDBJ databases">
        <authorList>
            <consortium name="Lawrence Berkeley National Laboratory"/>
            <person name="Haridas S."/>
            <person name="Hensen N."/>
            <person name="Bonometti L."/>
            <person name="Westerberg I."/>
            <person name="Brannstrom I.O."/>
            <person name="Guillou S."/>
            <person name="Cros-Aarteil S."/>
            <person name="Calhoun S."/>
            <person name="Kuo A."/>
            <person name="Mondo S."/>
            <person name="Pangilinan J."/>
            <person name="Riley R."/>
            <person name="Labutti K."/>
            <person name="Andreopoulos B."/>
            <person name="Lipzen A."/>
            <person name="Chen C."/>
            <person name="Yanf M."/>
            <person name="Daum C."/>
            <person name="Ng V."/>
            <person name="Clum A."/>
            <person name="Steindorff A."/>
            <person name="Ohm R."/>
            <person name="Martin F."/>
            <person name="Silar P."/>
            <person name="Natvig D."/>
            <person name="Lalanne C."/>
            <person name="Gautier V."/>
            <person name="Ament-Velasquez S.L."/>
            <person name="Kruys A."/>
            <person name="Hutchinson M.I."/>
            <person name="Powell A.J."/>
            <person name="Barry K."/>
            <person name="Miller A.N."/>
            <person name="Grigoriev I.V."/>
            <person name="Debuchy R."/>
            <person name="Gladieux P."/>
            <person name="Thoren M.H."/>
            <person name="Johannesson H."/>
        </authorList>
    </citation>
    <scope>NUCLEOTIDE SEQUENCE</scope>
    <source>
        <strain evidence="4">CBS 118394</strain>
    </source>
</reference>
<dbReference type="Proteomes" id="UP001283341">
    <property type="component" value="Unassembled WGS sequence"/>
</dbReference>
<dbReference type="AlphaFoldDB" id="A0AAE0HZH8"/>
<dbReference type="InterPro" id="IPR036770">
    <property type="entry name" value="Ankyrin_rpt-contain_sf"/>
</dbReference>
<proteinExistence type="predicted"/>
<evidence type="ECO:0000313" key="4">
    <source>
        <dbReference type="EMBL" id="KAK3315808.1"/>
    </source>
</evidence>
<evidence type="ECO:0000256" key="3">
    <source>
        <dbReference type="PROSITE-ProRule" id="PRU00023"/>
    </source>
</evidence>
<dbReference type="InterPro" id="IPR050745">
    <property type="entry name" value="Multifunctional_regulatory"/>
</dbReference>
<organism evidence="4 5">
    <name type="scientific">Apodospora peruviana</name>
    <dbReference type="NCBI Taxonomy" id="516989"/>
    <lineage>
        <taxon>Eukaryota</taxon>
        <taxon>Fungi</taxon>
        <taxon>Dikarya</taxon>
        <taxon>Ascomycota</taxon>
        <taxon>Pezizomycotina</taxon>
        <taxon>Sordariomycetes</taxon>
        <taxon>Sordariomycetidae</taxon>
        <taxon>Sordariales</taxon>
        <taxon>Lasiosphaeriaceae</taxon>
        <taxon>Apodospora</taxon>
    </lineage>
</organism>
<dbReference type="PROSITE" id="PS50297">
    <property type="entry name" value="ANK_REP_REGION"/>
    <property type="match status" value="1"/>
</dbReference>
<dbReference type="SMART" id="SM00248">
    <property type="entry name" value="ANK"/>
    <property type="match status" value="3"/>
</dbReference>
<dbReference type="EMBL" id="JAUEDM010000005">
    <property type="protein sequence ID" value="KAK3315808.1"/>
    <property type="molecule type" value="Genomic_DNA"/>
</dbReference>
<keyword evidence="5" id="KW-1185">Reference proteome</keyword>
<dbReference type="PANTHER" id="PTHR24189:SF50">
    <property type="entry name" value="ANKYRIN REPEAT AND SOCS BOX PROTEIN 2"/>
    <property type="match status" value="1"/>
</dbReference>
<evidence type="ECO:0000256" key="2">
    <source>
        <dbReference type="ARBA" id="ARBA00023043"/>
    </source>
</evidence>
<reference evidence="4" key="1">
    <citation type="journal article" date="2023" name="Mol. Phylogenet. Evol.">
        <title>Genome-scale phylogeny and comparative genomics of the fungal order Sordariales.</title>
        <authorList>
            <person name="Hensen N."/>
            <person name="Bonometti L."/>
            <person name="Westerberg I."/>
            <person name="Brannstrom I.O."/>
            <person name="Guillou S."/>
            <person name="Cros-Aarteil S."/>
            <person name="Calhoun S."/>
            <person name="Haridas S."/>
            <person name="Kuo A."/>
            <person name="Mondo S."/>
            <person name="Pangilinan J."/>
            <person name="Riley R."/>
            <person name="LaButti K."/>
            <person name="Andreopoulos B."/>
            <person name="Lipzen A."/>
            <person name="Chen C."/>
            <person name="Yan M."/>
            <person name="Daum C."/>
            <person name="Ng V."/>
            <person name="Clum A."/>
            <person name="Steindorff A."/>
            <person name="Ohm R.A."/>
            <person name="Martin F."/>
            <person name="Silar P."/>
            <person name="Natvig D.O."/>
            <person name="Lalanne C."/>
            <person name="Gautier V."/>
            <person name="Ament-Velasquez S.L."/>
            <person name="Kruys A."/>
            <person name="Hutchinson M.I."/>
            <person name="Powell A.J."/>
            <person name="Barry K."/>
            <person name="Miller A.N."/>
            <person name="Grigoriev I.V."/>
            <person name="Debuchy R."/>
            <person name="Gladieux P."/>
            <person name="Hiltunen Thoren M."/>
            <person name="Johannesson H."/>
        </authorList>
    </citation>
    <scope>NUCLEOTIDE SEQUENCE</scope>
    <source>
        <strain evidence="4">CBS 118394</strain>
    </source>
</reference>